<keyword evidence="3" id="KW-1185">Reference proteome</keyword>
<evidence type="ECO:0000313" key="2">
    <source>
        <dbReference type="EMBL" id="KAK7007396.1"/>
    </source>
</evidence>
<feature type="compositionally biased region" description="Gly residues" evidence="1">
    <location>
        <begin position="435"/>
        <end position="456"/>
    </location>
</feature>
<evidence type="ECO:0000256" key="1">
    <source>
        <dbReference type="SAM" id="MobiDB-lite"/>
    </source>
</evidence>
<dbReference type="Proteomes" id="UP001362999">
    <property type="component" value="Unassembled WGS sequence"/>
</dbReference>
<accession>A0AAW0AEH7</accession>
<dbReference type="EMBL" id="JAWWNJ010000071">
    <property type="protein sequence ID" value="KAK7007396.1"/>
    <property type="molecule type" value="Genomic_DNA"/>
</dbReference>
<dbReference type="AlphaFoldDB" id="A0AAW0AEH7"/>
<sequence length="489" mass="52917">MSDHCHQEPYTTSIGIGPRSKPFNLAKLYRKLFPDRELEKQFEDHRYRTIEQISDEFQALSEAYFAAPSDTVGIPTLMEEVPPVQRKTVELRQISASNWPGFPVQRKTVELRQISASNWPGFPPMIDGTVAVQPVKNILALLKPLLAVQRNTAIIDIHMVLGHPSIDGNRDDETRTALSALSSCLSMLPRDSLDDESKNNLWGLWEEEPSPRVRVGFRAQVKSSNTDKLVSRLSPAGLEKLTAFDNLVRDEIHKELLALFNEALLAVQRDRVKMDANIQPKTPSACVDGKSNEPQSSITLSSCSAMLPGDIGDEVFAVQGPDFQHHGTGEESSLNSLSCSMAHHISTPSHLGIEAATSLNFDVQLRQIGEEFDRYSLISLVTVETGSTSLYNIRNGTPSSISLVEADDQENDVPLGSGPSSGLPITVGHLLIGSMNGGTGGEGGQGGHGGNGGTGAGPQLPISRVNTMNIHVTGTLCLHAEAVHAFHSG</sequence>
<evidence type="ECO:0000313" key="3">
    <source>
        <dbReference type="Proteomes" id="UP001362999"/>
    </source>
</evidence>
<name>A0AAW0AEH7_9AGAR</name>
<proteinExistence type="predicted"/>
<gene>
    <name evidence="2" type="ORF">R3P38DRAFT_3030171</name>
</gene>
<feature type="region of interest" description="Disordered" evidence="1">
    <location>
        <begin position="434"/>
        <end position="457"/>
    </location>
</feature>
<protein>
    <submittedName>
        <fullName evidence="2">Uncharacterized protein</fullName>
    </submittedName>
</protein>
<reference evidence="2 3" key="1">
    <citation type="journal article" date="2024" name="J Genomics">
        <title>Draft genome sequencing and assembly of Favolaschia claudopus CIRM-BRFM 2984 isolated from oak limbs.</title>
        <authorList>
            <person name="Navarro D."/>
            <person name="Drula E."/>
            <person name="Chaduli D."/>
            <person name="Cazenave R."/>
            <person name="Ahrendt S."/>
            <person name="Wang J."/>
            <person name="Lipzen A."/>
            <person name="Daum C."/>
            <person name="Barry K."/>
            <person name="Grigoriev I.V."/>
            <person name="Favel A."/>
            <person name="Rosso M.N."/>
            <person name="Martin F."/>
        </authorList>
    </citation>
    <scope>NUCLEOTIDE SEQUENCE [LARGE SCALE GENOMIC DNA]</scope>
    <source>
        <strain evidence="2 3">CIRM-BRFM 2984</strain>
    </source>
</reference>
<organism evidence="2 3">
    <name type="scientific">Favolaschia claudopus</name>
    <dbReference type="NCBI Taxonomy" id="2862362"/>
    <lineage>
        <taxon>Eukaryota</taxon>
        <taxon>Fungi</taxon>
        <taxon>Dikarya</taxon>
        <taxon>Basidiomycota</taxon>
        <taxon>Agaricomycotina</taxon>
        <taxon>Agaricomycetes</taxon>
        <taxon>Agaricomycetidae</taxon>
        <taxon>Agaricales</taxon>
        <taxon>Marasmiineae</taxon>
        <taxon>Mycenaceae</taxon>
        <taxon>Favolaschia</taxon>
    </lineage>
</organism>
<comment type="caution">
    <text evidence="2">The sequence shown here is derived from an EMBL/GenBank/DDBJ whole genome shotgun (WGS) entry which is preliminary data.</text>
</comment>